<dbReference type="SUPFAM" id="SSF57829">
    <property type="entry name" value="Zn-binding ribosomal proteins"/>
    <property type="match status" value="1"/>
</dbReference>
<comment type="caution">
    <text evidence="7">The sequence shown here is derived from an EMBL/GenBank/DDBJ whole genome shotgun (WGS) entry which is preliminary data.</text>
</comment>
<feature type="compositionally biased region" description="Basic residues" evidence="6">
    <location>
        <begin position="1"/>
        <end position="19"/>
    </location>
</feature>
<keyword evidence="2 5" id="KW-0689">Ribosomal protein</keyword>
<dbReference type="Proteomes" id="UP001501035">
    <property type="component" value="Unassembled WGS sequence"/>
</dbReference>
<dbReference type="HAMAP" id="MF_00340">
    <property type="entry name" value="Ribosomal_bL32"/>
    <property type="match status" value="1"/>
</dbReference>
<evidence type="ECO:0000256" key="5">
    <source>
        <dbReference type="HAMAP-Rule" id="MF_00340"/>
    </source>
</evidence>
<evidence type="ECO:0000313" key="7">
    <source>
        <dbReference type="EMBL" id="GAA3028322.1"/>
    </source>
</evidence>
<comment type="similarity">
    <text evidence="1 5">Belongs to the bacterial ribosomal protein bL32 family.</text>
</comment>
<keyword evidence="8" id="KW-1185">Reference proteome</keyword>
<protein>
    <recommendedName>
        <fullName evidence="4 5">Large ribosomal subunit protein bL32</fullName>
    </recommendedName>
</protein>
<evidence type="ECO:0000256" key="2">
    <source>
        <dbReference type="ARBA" id="ARBA00022980"/>
    </source>
</evidence>
<reference evidence="8" key="1">
    <citation type="journal article" date="2019" name="Int. J. Syst. Evol. Microbiol.">
        <title>The Global Catalogue of Microorganisms (GCM) 10K type strain sequencing project: providing services to taxonomists for standard genome sequencing and annotation.</title>
        <authorList>
            <consortium name="The Broad Institute Genomics Platform"/>
            <consortium name="The Broad Institute Genome Sequencing Center for Infectious Disease"/>
            <person name="Wu L."/>
            <person name="Ma J."/>
        </authorList>
    </citation>
    <scope>NUCLEOTIDE SEQUENCE [LARGE SCALE GENOMIC DNA]</scope>
    <source>
        <strain evidence="8">JCM 14234</strain>
    </source>
</reference>
<accession>A0ABP6L5A5</accession>
<dbReference type="NCBIfam" id="TIGR01031">
    <property type="entry name" value="rpmF_bact"/>
    <property type="match status" value="1"/>
</dbReference>
<keyword evidence="3 5" id="KW-0687">Ribonucleoprotein</keyword>
<sequence length="57" mass="6616">MAVPKRRMSRANTHSRRSQWKADNPVLQEVKVNGVPQRLPRRLVKAAELGLIDIDRR</sequence>
<organism evidence="7 8">
    <name type="scientific">Gordonia defluvii</name>
    <dbReference type="NCBI Taxonomy" id="283718"/>
    <lineage>
        <taxon>Bacteria</taxon>
        <taxon>Bacillati</taxon>
        <taxon>Actinomycetota</taxon>
        <taxon>Actinomycetes</taxon>
        <taxon>Mycobacteriales</taxon>
        <taxon>Gordoniaceae</taxon>
        <taxon>Gordonia</taxon>
    </lineage>
</organism>
<evidence type="ECO:0000313" key="8">
    <source>
        <dbReference type="Proteomes" id="UP001501035"/>
    </source>
</evidence>
<evidence type="ECO:0000256" key="4">
    <source>
        <dbReference type="ARBA" id="ARBA00035178"/>
    </source>
</evidence>
<name>A0ABP6L5A5_9ACTN</name>
<dbReference type="Pfam" id="PF01783">
    <property type="entry name" value="Ribosomal_L32p"/>
    <property type="match status" value="1"/>
</dbReference>
<evidence type="ECO:0000256" key="6">
    <source>
        <dbReference type="SAM" id="MobiDB-lite"/>
    </source>
</evidence>
<evidence type="ECO:0000256" key="1">
    <source>
        <dbReference type="ARBA" id="ARBA00008560"/>
    </source>
</evidence>
<evidence type="ECO:0000256" key="3">
    <source>
        <dbReference type="ARBA" id="ARBA00023274"/>
    </source>
</evidence>
<dbReference type="EMBL" id="BAAAVS010000014">
    <property type="protein sequence ID" value="GAA3028322.1"/>
    <property type="molecule type" value="Genomic_DNA"/>
</dbReference>
<gene>
    <name evidence="5 7" type="primary">rpmF</name>
    <name evidence="7" type="ORF">GCM10010528_07570</name>
</gene>
<dbReference type="InterPro" id="IPR002677">
    <property type="entry name" value="Ribosomal_bL32"/>
</dbReference>
<dbReference type="RefSeq" id="WP_290706706.1">
    <property type="nucleotide sequence ID" value="NZ_BAAAVS010000014.1"/>
</dbReference>
<feature type="region of interest" description="Disordered" evidence="6">
    <location>
        <begin position="1"/>
        <end position="21"/>
    </location>
</feature>
<proteinExistence type="inferred from homology"/>
<dbReference type="InterPro" id="IPR011332">
    <property type="entry name" value="Ribosomal_zn-bd"/>
</dbReference>
<dbReference type="GO" id="GO:0005840">
    <property type="term" value="C:ribosome"/>
    <property type="evidence" value="ECO:0007669"/>
    <property type="project" value="UniProtKB-KW"/>
</dbReference>